<feature type="signal peptide" evidence="2">
    <location>
        <begin position="1"/>
        <end position="20"/>
    </location>
</feature>
<organism evidence="3 4">
    <name type="scientific">Tinamus guttatus</name>
    <name type="common">White-throated tinamou</name>
    <dbReference type="NCBI Taxonomy" id="94827"/>
    <lineage>
        <taxon>Eukaryota</taxon>
        <taxon>Metazoa</taxon>
        <taxon>Chordata</taxon>
        <taxon>Craniata</taxon>
        <taxon>Vertebrata</taxon>
        <taxon>Euteleostomi</taxon>
        <taxon>Archelosauria</taxon>
        <taxon>Archosauria</taxon>
        <taxon>Dinosauria</taxon>
        <taxon>Saurischia</taxon>
        <taxon>Theropoda</taxon>
        <taxon>Coelurosauria</taxon>
        <taxon>Aves</taxon>
        <taxon>Palaeognathae</taxon>
        <taxon>Tinamiformes</taxon>
        <taxon>Tinamidae</taxon>
        <taxon>Tinamus</taxon>
    </lineage>
</organism>
<keyword evidence="1 3" id="KW-0812">Transmembrane</keyword>
<protein>
    <submittedName>
        <fullName evidence="3">Putative transmembrane protein LOC401397</fullName>
    </submittedName>
</protein>
<reference evidence="3 4" key="1">
    <citation type="submission" date="2014-06" db="EMBL/GenBank/DDBJ databases">
        <title>Genome evolution of avian class.</title>
        <authorList>
            <person name="Zhang G."/>
            <person name="Li C."/>
        </authorList>
    </citation>
    <scope>NUCLEOTIDE SEQUENCE [LARGE SCALE GENOMIC DNA]</scope>
    <source>
        <strain evidence="3">BGI_N309</strain>
    </source>
</reference>
<dbReference type="InterPro" id="IPR031742">
    <property type="entry name" value="DUF4730"/>
</dbReference>
<dbReference type="Pfam" id="PF15873">
    <property type="entry name" value="DUF4730"/>
    <property type="match status" value="1"/>
</dbReference>
<dbReference type="PANTHER" id="PTHR36878">
    <property type="entry name" value="SMALL INTEGRAL MEMBRANE PROTEIN 30"/>
    <property type="match status" value="1"/>
</dbReference>
<keyword evidence="4" id="KW-1185">Reference proteome</keyword>
<dbReference type="Proteomes" id="UP000053641">
    <property type="component" value="Unassembled WGS sequence"/>
</dbReference>
<proteinExistence type="predicted"/>
<dbReference type="AlphaFoldDB" id="A0A099Z282"/>
<keyword evidence="2" id="KW-0732">Signal</keyword>
<evidence type="ECO:0000256" key="1">
    <source>
        <dbReference type="SAM" id="Phobius"/>
    </source>
</evidence>
<accession>A0A099Z282</accession>
<evidence type="ECO:0000313" key="4">
    <source>
        <dbReference type="Proteomes" id="UP000053641"/>
    </source>
</evidence>
<feature type="non-terminal residue" evidence="3">
    <location>
        <position position="1"/>
    </location>
</feature>
<evidence type="ECO:0000256" key="2">
    <source>
        <dbReference type="SAM" id="SignalP"/>
    </source>
</evidence>
<evidence type="ECO:0000313" key="3">
    <source>
        <dbReference type="EMBL" id="KGL75228.1"/>
    </source>
</evidence>
<dbReference type="PANTHER" id="PTHR36878:SF1">
    <property type="entry name" value="SMALL INTEGRAL MEMBRANE PROTEIN 30"/>
    <property type="match status" value="1"/>
</dbReference>
<feature type="transmembrane region" description="Helical" evidence="1">
    <location>
        <begin position="30"/>
        <end position="48"/>
    </location>
</feature>
<feature type="chain" id="PRO_5001957627" evidence="2">
    <location>
        <begin position="21"/>
        <end position="53"/>
    </location>
</feature>
<gene>
    <name evidence="3" type="ORF">N309_12487</name>
</gene>
<sequence>TSKLLLVLASLLLVLPAVEALDAGDTVAFLVGLAVSVIGFCACLGLYARKRNG</sequence>
<keyword evidence="1" id="KW-0472">Membrane</keyword>
<keyword evidence="1" id="KW-1133">Transmembrane helix</keyword>
<dbReference type="EMBL" id="KL887765">
    <property type="protein sequence ID" value="KGL75228.1"/>
    <property type="molecule type" value="Genomic_DNA"/>
</dbReference>
<feature type="non-terminal residue" evidence="3">
    <location>
        <position position="53"/>
    </location>
</feature>
<name>A0A099Z282_TINGU</name>